<comment type="caution">
    <text evidence="2">The sequence shown here is derived from an EMBL/GenBank/DDBJ whole genome shotgun (WGS) entry which is preliminary data.</text>
</comment>
<dbReference type="EMBL" id="WMBQ01000001">
    <property type="protein sequence ID" value="MTD94599.1"/>
    <property type="molecule type" value="Genomic_DNA"/>
</dbReference>
<gene>
    <name evidence="2" type="ORF">GIW81_09675</name>
</gene>
<reference evidence="2 3" key="1">
    <citation type="submission" date="2019-11" db="EMBL/GenBank/DDBJ databases">
        <title>Identification of a novel strain.</title>
        <authorList>
            <person name="Xu Q."/>
            <person name="Wang G."/>
        </authorList>
    </citation>
    <scope>NUCLEOTIDE SEQUENCE [LARGE SCALE GENOMIC DNA]</scope>
    <source>
        <strain evidence="3">xq</strain>
    </source>
</reference>
<evidence type="ECO:0000256" key="1">
    <source>
        <dbReference type="SAM" id="SignalP"/>
    </source>
</evidence>
<accession>A0A6I3KJK4</accession>
<proteinExistence type="predicted"/>
<feature type="signal peptide" evidence="1">
    <location>
        <begin position="1"/>
        <end position="27"/>
    </location>
</feature>
<dbReference type="RefSeq" id="WP_154739004.1">
    <property type="nucleotide sequence ID" value="NZ_WMBQ01000001.1"/>
</dbReference>
<organism evidence="2 3">
    <name type="scientific">Hyphomicrobium album</name>
    <dbReference type="NCBI Taxonomy" id="2665159"/>
    <lineage>
        <taxon>Bacteria</taxon>
        <taxon>Pseudomonadati</taxon>
        <taxon>Pseudomonadota</taxon>
        <taxon>Alphaproteobacteria</taxon>
        <taxon>Hyphomicrobiales</taxon>
        <taxon>Hyphomicrobiaceae</taxon>
        <taxon>Hyphomicrobium</taxon>
    </lineage>
</organism>
<evidence type="ECO:0000313" key="3">
    <source>
        <dbReference type="Proteomes" id="UP000440694"/>
    </source>
</evidence>
<keyword evidence="3" id="KW-1185">Reference proteome</keyword>
<protein>
    <submittedName>
        <fullName evidence="2">Uncharacterized protein</fullName>
    </submittedName>
</protein>
<dbReference type="Proteomes" id="UP000440694">
    <property type="component" value="Unassembled WGS sequence"/>
</dbReference>
<feature type="chain" id="PRO_5026296650" evidence="1">
    <location>
        <begin position="28"/>
        <end position="67"/>
    </location>
</feature>
<keyword evidence="1" id="KW-0732">Signal</keyword>
<name>A0A6I3KJK4_9HYPH</name>
<dbReference type="AlphaFoldDB" id="A0A6I3KJK4"/>
<sequence length="67" mass="7690">MHRYLPLCAVAGALALCAVVLGTPAQAMPAAGLSVPGNSVHAATIVDQAGWRRWRWHRNWWWRWRRW</sequence>
<evidence type="ECO:0000313" key="2">
    <source>
        <dbReference type="EMBL" id="MTD94599.1"/>
    </source>
</evidence>